<comment type="caution">
    <text evidence="2">The sequence shown here is derived from an EMBL/GenBank/DDBJ whole genome shotgun (WGS) entry which is preliminary data.</text>
</comment>
<keyword evidence="3" id="KW-1185">Reference proteome</keyword>
<feature type="chain" id="PRO_5018220384" description="Secreted protein" evidence="1">
    <location>
        <begin position="28"/>
        <end position="248"/>
    </location>
</feature>
<sequence length="248" mass="24480">MRRLRKASSLTAATAACVLAFSGGAQAATFTPGPADFANCPTLPSGATKALWQCVSVVLTNGSFKLGSRLNISIGGPIRLNAAVGIHNGKIATATGSGGSGSSTPGGDIPGIGAFSVQIQQAGPLVVDGLVPKTIPIKIHVTGPLLGGSCYLGSDSDPINLTPTVSGLKLQQSNGTPYVSATIAEKTFNVPASTGCGLGGILSALVNSFLGLPSPSGSNAVSIDAALQAKNYAFGNITNTLAATALSS</sequence>
<accession>A0A3N1D050</accession>
<keyword evidence="1" id="KW-0732">Signal</keyword>
<dbReference type="Proteomes" id="UP000272400">
    <property type="component" value="Unassembled WGS sequence"/>
</dbReference>
<dbReference type="EMBL" id="RJKE01000001">
    <property type="protein sequence ID" value="ROO86866.1"/>
    <property type="molecule type" value="Genomic_DNA"/>
</dbReference>
<evidence type="ECO:0008006" key="4">
    <source>
        <dbReference type="Google" id="ProtNLM"/>
    </source>
</evidence>
<dbReference type="PROSITE" id="PS51257">
    <property type="entry name" value="PROKAR_LIPOPROTEIN"/>
    <property type="match status" value="1"/>
</dbReference>
<evidence type="ECO:0000313" key="2">
    <source>
        <dbReference type="EMBL" id="ROO86866.1"/>
    </source>
</evidence>
<dbReference type="OrthoDB" id="4461339at2"/>
<name>A0A3N1D050_9ACTN</name>
<feature type="signal peptide" evidence="1">
    <location>
        <begin position="1"/>
        <end position="27"/>
    </location>
</feature>
<evidence type="ECO:0000256" key="1">
    <source>
        <dbReference type="SAM" id="SignalP"/>
    </source>
</evidence>
<dbReference type="AlphaFoldDB" id="A0A3N1D050"/>
<proteinExistence type="predicted"/>
<reference evidence="2 3" key="1">
    <citation type="submission" date="2018-11" db="EMBL/GenBank/DDBJ databases">
        <title>Sequencing the genomes of 1000 actinobacteria strains.</title>
        <authorList>
            <person name="Klenk H.-P."/>
        </authorList>
    </citation>
    <scope>NUCLEOTIDE SEQUENCE [LARGE SCALE GENOMIC DNA]</scope>
    <source>
        <strain evidence="2 3">DSM 44254</strain>
    </source>
</reference>
<organism evidence="2 3">
    <name type="scientific">Actinocorallia herbida</name>
    <dbReference type="NCBI Taxonomy" id="58109"/>
    <lineage>
        <taxon>Bacteria</taxon>
        <taxon>Bacillati</taxon>
        <taxon>Actinomycetota</taxon>
        <taxon>Actinomycetes</taxon>
        <taxon>Streptosporangiales</taxon>
        <taxon>Thermomonosporaceae</taxon>
        <taxon>Actinocorallia</taxon>
    </lineage>
</organism>
<gene>
    <name evidence="2" type="ORF">EDD29_4448</name>
</gene>
<dbReference type="RefSeq" id="WP_123666225.1">
    <property type="nucleotide sequence ID" value="NZ_RJKE01000001.1"/>
</dbReference>
<protein>
    <recommendedName>
        <fullName evidence="4">Secreted protein</fullName>
    </recommendedName>
</protein>
<evidence type="ECO:0000313" key="3">
    <source>
        <dbReference type="Proteomes" id="UP000272400"/>
    </source>
</evidence>